<evidence type="ECO:0000313" key="2">
    <source>
        <dbReference type="EMBL" id="PZP46085.1"/>
    </source>
</evidence>
<evidence type="ECO:0000313" key="3">
    <source>
        <dbReference type="Proteomes" id="UP000249645"/>
    </source>
</evidence>
<dbReference type="AlphaFoldDB" id="A0A2W5EPW3"/>
<gene>
    <name evidence="2" type="ORF">DI598_12555</name>
</gene>
<feature type="chain" id="PRO_5015979031" description="Outer membrane protein beta-barrel domain-containing protein" evidence="1">
    <location>
        <begin position="24"/>
        <end position="198"/>
    </location>
</feature>
<dbReference type="EMBL" id="QFOI01000240">
    <property type="protein sequence ID" value="PZP46085.1"/>
    <property type="molecule type" value="Genomic_DNA"/>
</dbReference>
<reference evidence="2 3" key="1">
    <citation type="submission" date="2017-11" db="EMBL/GenBank/DDBJ databases">
        <title>Infants hospitalized years apart are colonized by the same room-sourced microbial strains.</title>
        <authorList>
            <person name="Brooks B."/>
            <person name="Olm M.R."/>
            <person name="Firek B.A."/>
            <person name="Baker R."/>
            <person name="Thomas B.C."/>
            <person name="Morowitz M.J."/>
            <person name="Banfield J.F."/>
        </authorList>
    </citation>
    <scope>NUCLEOTIDE SEQUENCE [LARGE SCALE GENOMIC DNA]</scope>
    <source>
        <strain evidence="2">S2_009_000_R2_76</strain>
    </source>
</reference>
<dbReference type="Proteomes" id="UP000249645">
    <property type="component" value="Unassembled WGS sequence"/>
</dbReference>
<organism evidence="2 3">
    <name type="scientific">Pseudopedobacter saltans</name>
    <dbReference type="NCBI Taxonomy" id="151895"/>
    <lineage>
        <taxon>Bacteria</taxon>
        <taxon>Pseudomonadati</taxon>
        <taxon>Bacteroidota</taxon>
        <taxon>Sphingobacteriia</taxon>
        <taxon>Sphingobacteriales</taxon>
        <taxon>Sphingobacteriaceae</taxon>
        <taxon>Pseudopedobacter</taxon>
    </lineage>
</organism>
<sequence length="198" mass="21032">MKKVFLALGILALVSLKTEKASAQIQKGNTMWGGTLSSFEIGLKKGQGWDLGITPRAGYFIKDNMAVGGYVNLGFSKAGSGSSVRNTYGIGAFGRLYANDNQVSSPLKHGRFFGEVNAGFGGQSQKGNPTTNGFQFGFGPGYSYFITPNVGLEGLVKYNGTVGGGNTTYQHTVTFNLGFQIYLPSSRIKSAVKDPSQL</sequence>
<keyword evidence="1" id="KW-0732">Signal</keyword>
<protein>
    <recommendedName>
        <fullName evidence="4">Outer membrane protein beta-barrel domain-containing protein</fullName>
    </recommendedName>
</protein>
<proteinExistence type="predicted"/>
<evidence type="ECO:0008006" key="4">
    <source>
        <dbReference type="Google" id="ProtNLM"/>
    </source>
</evidence>
<evidence type="ECO:0000256" key="1">
    <source>
        <dbReference type="SAM" id="SignalP"/>
    </source>
</evidence>
<name>A0A2W5EPW3_9SPHI</name>
<comment type="caution">
    <text evidence="2">The sequence shown here is derived from an EMBL/GenBank/DDBJ whole genome shotgun (WGS) entry which is preliminary data.</text>
</comment>
<accession>A0A2W5EPW3</accession>
<feature type="signal peptide" evidence="1">
    <location>
        <begin position="1"/>
        <end position="23"/>
    </location>
</feature>